<dbReference type="PANTHER" id="PTHR28122">
    <property type="entry name" value="E3 UBIQUITIN-PROTEIN LIGASE SUBSTRATE RECEPTOR MMS22"/>
    <property type="match status" value="1"/>
</dbReference>
<reference evidence="1 2" key="1">
    <citation type="submission" date="2015-05" db="EMBL/GenBank/DDBJ databases">
        <title>Distinctive expansion of gene families associated with plant cell wall degradation and secondary metabolism in the genomes of grapevine trunk pathogens.</title>
        <authorList>
            <person name="Lawrence D.P."/>
            <person name="Travadon R."/>
            <person name="Rolshausen P.E."/>
            <person name="Baumgartner K."/>
        </authorList>
    </citation>
    <scope>NUCLEOTIDE SEQUENCE [LARGE SCALE GENOMIC DNA]</scope>
    <source>
        <strain evidence="1">DA912</strain>
    </source>
</reference>
<keyword evidence="2" id="KW-1185">Reference proteome</keyword>
<protein>
    <submittedName>
        <fullName evidence="1">Putative hmg-i hmgdna-binding protein</fullName>
    </submittedName>
</protein>
<sequence length="381" mass="43082">MFSFNTSQLNKALANSSTDGKYLDCGLLRDCFEIVELFLERLERLGDAVKEDSDDSCSSSHNREYTDAVELLDEKVVQGFFIAVLCTIREKAITLSGRIASIFINGGKRSLKHFFSNGKYGLFENIPQNLSLDKRIYLPLFVATLLKNHVFDFSSIGCSHFDIWLLSLVKPFHALKYEMHLAETLRMLELGYMKVASIIGEMRPNYRTNRDLFACAVSHMRRELQQSDPARRMPLRTKYEKLLKSVMQQMRSDMTSLDLNSDQHKDYTSFIREIVALIRSHGTGISSVDSFYLQASAEFSPATEDPELHSALIIGYGLRLGEGDTTAGLQLFSFLYTHFKRFMADGQLDAESKIIENGMSNDNILAFALGRLLPAIIRTGA</sequence>
<dbReference type="GO" id="GO:0000724">
    <property type="term" value="P:double-strand break repair via homologous recombination"/>
    <property type="evidence" value="ECO:0007669"/>
    <property type="project" value="TreeGrafter"/>
</dbReference>
<name>A0A0G2FT17_9PEZI</name>
<accession>A0A0G2FT17</accession>
<dbReference type="GO" id="GO:0031297">
    <property type="term" value="P:replication fork processing"/>
    <property type="evidence" value="ECO:0007669"/>
    <property type="project" value="InterPro"/>
</dbReference>
<proteinExistence type="predicted"/>
<dbReference type="EMBL" id="LCUC01000090">
    <property type="protein sequence ID" value="KKY37312.1"/>
    <property type="molecule type" value="Genomic_DNA"/>
</dbReference>
<gene>
    <name evidence="1" type="ORF">UCDDA912_g02657</name>
</gene>
<dbReference type="OrthoDB" id="2386201at2759"/>
<dbReference type="PANTHER" id="PTHR28122:SF1">
    <property type="entry name" value="E3 UBIQUITIN-PROTEIN LIGASE SUBSTRATE RECEPTOR MMS22"/>
    <property type="match status" value="1"/>
</dbReference>
<dbReference type="Pfam" id="PF09462">
    <property type="entry name" value="Mus7"/>
    <property type="match status" value="1"/>
</dbReference>
<evidence type="ECO:0000313" key="1">
    <source>
        <dbReference type="EMBL" id="KKY37312.1"/>
    </source>
</evidence>
<organism evidence="1 2">
    <name type="scientific">Diaporthe ampelina</name>
    <dbReference type="NCBI Taxonomy" id="1214573"/>
    <lineage>
        <taxon>Eukaryota</taxon>
        <taxon>Fungi</taxon>
        <taxon>Dikarya</taxon>
        <taxon>Ascomycota</taxon>
        <taxon>Pezizomycotina</taxon>
        <taxon>Sordariomycetes</taxon>
        <taxon>Sordariomycetidae</taxon>
        <taxon>Diaporthales</taxon>
        <taxon>Diaporthaceae</taxon>
        <taxon>Diaporthe</taxon>
    </lineage>
</organism>
<dbReference type="GO" id="GO:0035361">
    <property type="term" value="C:Cul8-RING ubiquitin ligase complex"/>
    <property type="evidence" value="ECO:0007669"/>
    <property type="project" value="TreeGrafter"/>
</dbReference>
<dbReference type="InterPro" id="IPR019021">
    <property type="entry name" value="Mms22"/>
</dbReference>
<evidence type="ECO:0000313" key="2">
    <source>
        <dbReference type="Proteomes" id="UP000034680"/>
    </source>
</evidence>
<comment type="caution">
    <text evidence="1">The sequence shown here is derived from an EMBL/GenBank/DDBJ whole genome shotgun (WGS) entry which is preliminary data.</text>
</comment>
<dbReference type="GO" id="GO:0005634">
    <property type="term" value="C:nucleus"/>
    <property type="evidence" value="ECO:0007669"/>
    <property type="project" value="InterPro"/>
</dbReference>
<dbReference type="GO" id="GO:0003677">
    <property type="term" value="F:DNA binding"/>
    <property type="evidence" value="ECO:0007669"/>
    <property type="project" value="UniProtKB-KW"/>
</dbReference>
<dbReference type="Proteomes" id="UP000034680">
    <property type="component" value="Unassembled WGS sequence"/>
</dbReference>
<reference evidence="1 2" key="2">
    <citation type="submission" date="2015-05" db="EMBL/GenBank/DDBJ databases">
        <authorList>
            <person name="Morales-Cruz A."/>
            <person name="Amrine K.C."/>
            <person name="Cantu D."/>
        </authorList>
    </citation>
    <scope>NUCLEOTIDE SEQUENCE [LARGE SCALE GENOMIC DNA]</scope>
    <source>
        <strain evidence="1">DA912</strain>
    </source>
</reference>
<keyword evidence="1" id="KW-0238">DNA-binding</keyword>
<dbReference type="AlphaFoldDB" id="A0A0G2FT17"/>
<dbReference type="STRING" id="1214573.A0A0G2FT17"/>